<accession>U5QLB2</accession>
<sequence length="68" mass="7998">MPQGQDIANLILFVQSEIYLYRNTGDGKHLDNCLAELRRAIEYLEVEPWYTELLESVRDQLGRLDEWG</sequence>
<proteinExistence type="predicted"/>
<dbReference type="eggNOG" id="ENOG502ZWJS">
    <property type="taxonomic scope" value="Bacteria"/>
</dbReference>
<dbReference type="AlphaFoldDB" id="U5QLB2"/>
<evidence type="ECO:0000313" key="2">
    <source>
        <dbReference type="Proteomes" id="UP000017396"/>
    </source>
</evidence>
<evidence type="ECO:0000313" key="1">
    <source>
        <dbReference type="EMBL" id="AGY59673.1"/>
    </source>
</evidence>
<dbReference type="EMBL" id="CP003587">
    <property type="protein sequence ID" value="AGY59673.1"/>
    <property type="molecule type" value="Genomic_DNA"/>
</dbReference>
<dbReference type="OrthoDB" id="9857187at2"/>
<gene>
    <name evidence="1" type="ORF">GKIL_3427</name>
</gene>
<dbReference type="HOGENOM" id="CLU_2788007_0_0_3"/>
<name>U5QLB2_GLOK1</name>
<dbReference type="STRING" id="1183438.GKIL_3427"/>
<protein>
    <submittedName>
        <fullName evidence="1">Uncharacterized protein</fullName>
    </submittedName>
</protein>
<reference evidence="1 2" key="1">
    <citation type="journal article" date="2013" name="PLoS ONE">
        <title>Cultivation and Complete Genome Sequencing of Gloeobacter kilaueensis sp. nov., from a Lava Cave in Kilauea Caldera, Hawai'i.</title>
        <authorList>
            <person name="Saw J.H."/>
            <person name="Schatz M."/>
            <person name="Brown M.V."/>
            <person name="Kunkel D.D."/>
            <person name="Foster J.S."/>
            <person name="Shick H."/>
            <person name="Christensen S."/>
            <person name="Hou S."/>
            <person name="Wan X."/>
            <person name="Donachie S.P."/>
        </authorList>
    </citation>
    <scope>NUCLEOTIDE SEQUENCE [LARGE SCALE GENOMIC DNA]</scope>
    <source>
        <strain evidence="2">JS</strain>
    </source>
</reference>
<organism evidence="1 2">
    <name type="scientific">Gloeobacter kilaueensis (strain ATCC BAA-2537 / CCAP 1431/1 / ULC 316 / JS1)</name>
    <dbReference type="NCBI Taxonomy" id="1183438"/>
    <lineage>
        <taxon>Bacteria</taxon>
        <taxon>Bacillati</taxon>
        <taxon>Cyanobacteriota</taxon>
        <taxon>Cyanophyceae</taxon>
        <taxon>Gloeobacterales</taxon>
        <taxon>Gloeobacteraceae</taxon>
        <taxon>Gloeobacter</taxon>
    </lineage>
</organism>
<keyword evidence="2" id="KW-1185">Reference proteome</keyword>
<dbReference type="Proteomes" id="UP000017396">
    <property type="component" value="Chromosome"/>
</dbReference>
<dbReference type="KEGG" id="glj:GKIL_3427"/>
<dbReference type="RefSeq" id="WP_023174968.1">
    <property type="nucleotide sequence ID" value="NC_022600.1"/>
</dbReference>